<keyword evidence="2 5" id="KW-0238">DNA-binding</keyword>
<evidence type="ECO:0000259" key="4">
    <source>
        <dbReference type="PROSITE" id="PS50932"/>
    </source>
</evidence>
<dbReference type="InterPro" id="IPR046335">
    <property type="entry name" value="LacI/GalR-like_sensor"/>
</dbReference>
<dbReference type="RefSeq" id="WP_207340712.1">
    <property type="nucleotide sequence ID" value="NZ_CP074405.1"/>
</dbReference>
<evidence type="ECO:0000256" key="1">
    <source>
        <dbReference type="ARBA" id="ARBA00023015"/>
    </source>
</evidence>
<dbReference type="InterPro" id="IPR010982">
    <property type="entry name" value="Lambda_DNA-bd_dom_sf"/>
</dbReference>
<evidence type="ECO:0000256" key="3">
    <source>
        <dbReference type="ARBA" id="ARBA00023163"/>
    </source>
</evidence>
<proteinExistence type="predicted"/>
<name>A0ABX8D7U3_9CELL</name>
<dbReference type="Pfam" id="PF13377">
    <property type="entry name" value="Peripla_BP_3"/>
    <property type="match status" value="1"/>
</dbReference>
<dbReference type="InterPro" id="IPR000843">
    <property type="entry name" value="HTH_LacI"/>
</dbReference>
<dbReference type="SUPFAM" id="SSF53822">
    <property type="entry name" value="Periplasmic binding protein-like I"/>
    <property type="match status" value="1"/>
</dbReference>
<dbReference type="Gene3D" id="1.10.260.40">
    <property type="entry name" value="lambda repressor-like DNA-binding domains"/>
    <property type="match status" value="1"/>
</dbReference>
<protein>
    <submittedName>
        <fullName evidence="5">LacI family DNA-binding transcriptional regulator</fullName>
    </submittedName>
</protein>
<dbReference type="Proteomes" id="UP000677804">
    <property type="component" value="Chromosome"/>
</dbReference>
<organism evidence="5 6">
    <name type="scientific">Cellulomonas wangleii</name>
    <dbReference type="NCBI Taxonomy" id="2816956"/>
    <lineage>
        <taxon>Bacteria</taxon>
        <taxon>Bacillati</taxon>
        <taxon>Actinomycetota</taxon>
        <taxon>Actinomycetes</taxon>
        <taxon>Micrococcales</taxon>
        <taxon>Cellulomonadaceae</taxon>
        <taxon>Cellulomonas</taxon>
    </lineage>
</organism>
<dbReference type="SMART" id="SM00354">
    <property type="entry name" value="HTH_LACI"/>
    <property type="match status" value="1"/>
</dbReference>
<feature type="domain" description="HTH lacI-type" evidence="4">
    <location>
        <begin position="4"/>
        <end position="59"/>
    </location>
</feature>
<dbReference type="Pfam" id="PF00356">
    <property type="entry name" value="LacI"/>
    <property type="match status" value="1"/>
</dbReference>
<evidence type="ECO:0000256" key="2">
    <source>
        <dbReference type="ARBA" id="ARBA00023125"/>
    </source>
</evidence>
<sequence>MGRVTLQTVADVVGVSRMTVSNAFSRPDQLSATLRERILAAAAELGYAGPDPTARALARRSTGAVGAVMTDSLGEAFRDPAAAAFFGALAEELAPTGLSVSLIPAAGVGGHLHARDLPIDAAVVYACAGDTEAVGWLARRRLPLVFVDQEPLAGSTGIVLDDVGGGRAAVEHLVGLGHRDIAVLTMNSGLTAPAWRADPSADNPTQVARKRTAGALAALADAGLTGRVLEVPDNRATDTAAGVELLLADPQRPTGVVCFSDLMGATLVRAAQQAGLTVPRDLSVVGFDDSFLAQTVRPALTTLRQDFDAKGRLAAQALIDALAHARGDGPEPAPTTVVVPVELVVRGSTGPAPA</sequence>
<dbReference type="PROSITE" id="PS50932">
    <property type="entry name" value="HTH_LACI_2"/>
    <property type="match status" value="1"/>
</dbReference>
<evidence type="ECO:0000313" key="6">
    <source>
        <dbReference type="Proteomes" id="UP000677804"/>
    </source>
</evidence>
<accession>A0ABX8D7U3</accession>
<reference evidence="5 6" key="1">
    <citation type="submission" date="2021-05" db="EMBL/GenBank/DDBJ databases">
        <title>Novel species in genus Cellulomonas.</title>
        <authorList>
            <person name="Zhang G."/>
        </authorList>
    </citation>
    <scope>NUCLEOTIDE SEQUENCE [LARGE SCALE GENOMIC DNA]</scope>
    <source>
        <strain evidence="6">zg-ZUI222</strain>
    </source>
</reference>
<gene>
    <name evidence="5" type="ORF">KG103_06360</name>
</gene>
<dbReference type="GO" id="GO:0003677">
    <property type="term" value="F:DNA binding"/>
    <property type="evidence" value="ECO:0007669"/>
    <property type="project" value="UniProtKB-KW"/>
</dbReference>
<dbReference type="PANTHER" id="PTHR30146:SF138">
    <property type="entry name" value="TRANSCRIPTIONAL REGULATORY PROTEIN"/>
    <property type="match status" value="1"/>
</dbReference>
<keyword evidence="1" id="KW-0805">Transcription regulation</keyword>
<keyword evidence="6" id="KW-1185">Reference proteome</keyword>
<dbReference type="Gene3D" id="3.40.50.2300">
    <property type="match status" value="2"/>
</dbReference>
<dbReference type="PANTHER" id="PTHR30146">
    <property type="entry name" value="LACI-RELATED TRANSCRIPTIONAL REPRESSOR"/>
    <property type="match status" value="1"/>
</dbReference>
<keyword evidence="3" id="KW-0804">Transcription</keyword>
<dbReference type="InterPro" id="IPR028082">
    <property type="entry name" value="Peripla_BP_I"/>
</dbReference>
<evidence type="ECO:0000313" key="5">
    <source>
        <dbReference type="EMBL" id="QVI63484.1"/>
    </source>
</evidence>
<dbReference type="CDD" id="cd01392">
    <property type="entry name" value="HTH_LacI"/>
    <property type="match status" value="1"/>
</dbReference>
<dbReference type="SUPFAM" id="SSF47413">
    <property type="entry name" value="lambda repressor-like DNA-binding domains"/>
    <property type="match status" value="1"/>
</dbReference>
<dbReference type="EMBL" id="CP074405">
    <property type="protein sequence ID" value="QVI63484.1"/>
    <property type="molecule type" value="Genomic_DNA"/>
</dbReference>